<proteinExistence type="predicted"/>
<organism evidence="3 4">
    <name type="scientific">Aureococcus anophagefferens</name>
    <name type="common">Harmful bloom alga</name>
    <dbReference type="NCBI Taxonomy" id="44056"/>
    <lineage>
        <taxon>Eukaryota</taxon>
        <taxon>Sar</taxon>
        <taxon>Stramenopiles</taxon>
        <taxon>Ochrophyta</taxon>
        <taxon>Pelagophyceae</taxon>
        <taxon>Pelagomonadales</taxon>
        <taxon>Pelagomonadaceae</taxon>
        <taxon>Aureococcus</taxon>
    </lineage>
</organism>
<feature type="compositionally biased region" description="Low complexity" evidence="1">
    <location>
        <begin position="431"/>
        <end position="455"/>
    </location>
</feature>
<feature type="compositionally biased region" description="Acidic residues" evidence="1">
    <location>
        <begin position="182"/>
        <end position="202"/>
    </location>
</feature>
<gene>
    <name evidence="3" type="ORF">SO694_000671112</name>
</gene>
<evidence type="ECO:0000256" key="1">
    <source>
        <dbReference type="SAM" id="MobiDB-lite"/>
    </source>
</evidence>
<dbReference type="EMBL" id="JBBJCI010000290">
    <property type="protein sequence ID" value="KAK7235751.1"/>
    <property type="molecule type" value="Genomic_DNA"/>
</dbReference>
<evidence type="ECO:0000259" key="2">
    <source>
        <dbReference type="PROSITE" id="PS50076"/>
    </source>
</evidence>
<dbReference type="PROSITE" id="PS50076">
    <property type="entry name" value="DNAJ_2"/>
    <property type="match status" value="1"/>
</dbReference>
<sequence length="546" mass="56503">MKVDKAAALLGVRVDDGEQTIRAAYRRLAIKWHPDKCKDARPGAAPVPREEATKKFQEINQAFQALSHWKETGTDLDSGDEVRARGDRGADGFMDLAEMMMCAPPRSPPPPSPSHPPPRFFEFMMGGARGGGGGANGARGGPAARAPPARAVVDADMMFDFAFGGGAAAARVDGAPAHWGAMDDDYDDDDGESGESGESDDECATRATTARRARWRRAARARAVPSGEPGALSVGELKALLRDRDVDFSGCLEKSEMLHLLLDWEARHGGGGKAEADARATRTPKLQREWNSSQRRAAVQQTKQREVEARREAELQRASATAAAVALSGLPGFEDLIGARRISARGRRRRRAPRRLGDFPSMGGDAYGYGVGAGLGDDDYGYAAAGPLPSRAGVGRGRRAPRRQRARASSLQGAAAEFRPGAAAAPPPAAREPAAAAPARSGAPGRRAARPPAAGFGARAGDLDLGGGGGLGLGAPEFVPGAFRADDAGDADGAGWGGAGPFGRQAGRAFGAGFGAQPADDGDDGEGDDDALGLEAALGSLVSGDS</sequence>
<accession>A0ABR1FQI8</accession>
<evidence type="ECO:0000313" key="3">
    <source>
        <dbReference type="EMBL" id="KAK7235751.1"/>
    </source>
</evidence>
<feature type="region of interest" description="Disordered" evidence="1">
    <location>
        <begin position="387"/>
        <end position="455"/>
    </location>
</feature>
<evidence type="ECO:0000313" key="4">
    <source>
        <dbReference type="Proteomes" id="UP001363151"/>
    </source>
</evidence>
<feature type="compositionally biased region" description="Gly residues" evidence="1">
    <location>
        <begin position="492"/>
        <end position="501"/>
    </location>
</feature>
<keyword evidence="4" id="KW-1185">Reference proteome</keyword>
<feature type="region of interest" description="Disordered" evidence="1">
    <location>
        <begin position="491"/>
        <end position="546"/>
    </location>
</feature>
<comment type="caution">
    <text evidence="3">The sequence shown here is derived from an EMBL/GenBank/DDBJ whole genome shotgun (WGS) entry which is preliminary data.</text>
</comment>
<name>A0ABR1FQI8_AURAN</name>
<feature type="domain" description="J" evidence="2">
    <location>
        <begin position="5"/>
        <end position="90"/>
    </location>
</feature>
<feature type="region of interest" description="Disordered" evidence="1">
    <location>
        <begin position="181"/>
        <end position="209"/>
    </location>
</feature>
<dbReference type="Pfam" id="PF00226">
    <property type="entry name" value="DnaJ"/>
    <property type="match status" value="1"/>
</dbReference>
<dbReference type="SMART" id="SM00271">
    <property type="entry name" value="DnaJ"/>
    <property type="match status" value="1"/>
</dbReference>
<dbReference type="Gene3D" id="1.10.287.110">
    <property type="entry name" value="DnaJ domain"/>
    <property type="match status" value="1"/>
</dbReference>
<feature type="compositionally biased region" description="Acidic residues" evidence="1">
    <location>
        <begin position="520"/>
        <end position="532"/>
    </location>
</feature>
<dbReference type="InterPro" id="IPR001623">
    <property type="entry name" value="DnaJ_domain"/>
</dbReference>
<dbReference type="CDD" id="cd06257">
    <property type="entry name" value="DnaJ"/>
    <property type="match status" value="1"/>
</dbReference>
<dbReference type="InterPro" id="IPR036869">
    <property type="entry name" value="J_dom_sf"/>
</dbReference>
<protein>
    <recommendedName>
        <fullName evidence="2">J domain-containing protein</fullName>
    </recommendedName>
</protein>
<dbReference type="PANTHER" id="PTHR44743">
    <property type="entry name" value="PUTATIVE, EXPRESSED-RELATED"/>
    <property type="match status" value="1"/>
</dbReference>
<feature type="compositionally biased region" description="Low complexity" evidence="1">
    <location>
        <begin position="407"/>
        <end position="424"/>
    </location>
</feature>
<dbReference type="PRINTS" id="PR00625">
    <property type="entry name" value="JDOMAIN"/>
</dbReference>
<feature type="compositionally biased region" description="Basic residues" evidence="1">
    <location>
        <begin position="396"/>
        <end position="406"/>
    </location>
</feature>
<dbReference type="SUPFAM" id="SSF46565">
    <property type="entry name" value="Chaperone J-domain"/>
    <property type="match status" value="1"/>
</dbReference>
<dbReference type="PANTHER" id="PTHR44743:SF10">
    <property type="entry name" value="J DOMAIN-CONTAINING PROTEIN"/>
    <property type="match status" value="1"/>
</dbReference>
<reference evidence="3 4" key="1">
    <citation type="submission" date="2024-03" db="EMBL/GenBank/DDBJ databases">
        <title>Aureococcus anophagefferens CCMP1851 and Kratosvirus quantuckense: Draft genome of a second virus-susceptible host strain in the model system.</title>
        <authorList>
            <person name="Chase E."/>
            <person name="Truchon A.R."/>
            <person name="Schepens W."/>
            <person name="Wilhelm S.W."/>
        </authorList>
    </citation>
    <scope>NUCLEOTIDE SEQUENCE [LARGE SCALE GENOMIC DNA]</scope>
    <source>
        <strain evidence="3 4">CCMP1851</strain>
    </source>
</reference>
<feature type="compositionally biased region" description="Low complexity" evidence="1">
    <location>
        <begin position="502"/>
        <end position="519"/>
    </location>
</feature>
<dbReference type="Proteomes" id="UP001363151">
    <property type="component" value="Unassembled WGS sequence"/>
</dbReference>
<feature type="region of interest" description="Disordered" evidence="1">
    <location>
        <begin position="344"/>
        <end position="363"/>
    </location>
</feature>
<feature type="compositionally biased region" description="Basic residues" evidence="1">
    <location>
        <begin position="344"/>
        <end position="354"/>
    </location>
</feature>